<gene>
    <name evidence="3" type="primary">etk</name>
    <name evidence="3" type="ORF">Pla175_34000</name>
</gene>
<feature type="coiled-coil region" evidence="1">
    <location>
        <begin position="364"/>
        <end position="398"/>
    </location>
</feature>
<keyword evidence="3" id="KW-0808">Transferase</keyword>
<evidence type="ECO:0000313" key="3">
    <source>
        <dbReference type="EMBL" id="QDU90001.1"/>
    </source>
</evidence>
<dbReference type="OrthoDB" id="231505at2"/>
<feature type="coiled-coil region" evidence="1">
    <location>
        <begin position="213"/>
        <end position="256"/>
    </location>
</feature>
<keyword evidence="2" id="KW-0472">Membrane</keyword>
<evidence type="ECO:0000256" key="1">
    <source>
        <dbReference type="SAM" id="Coils"/>
    </source>
</evidence>
<organism evidence="3 4">
    <name type="scientific">Pirellulimonas nuda</name>
    <dbReference type="NCBI Taxonomy" id="2528009"/>
    <lineage>
        <taxon>Bacteria</taxon>
        <taxon>Pseudomonadati</taxon>
        <taxon>Planctomycetota</taxon>
        <taxon>Planctomycetia</taxon>
        <taxon>Pirellulales</taxon>
        <taxon>Lacipirellulaceae</taxon>
        <taxon>Pirellulimonas</taxon>
    </lineage>
</organism>
<evidence type="ECO:0000313" key="4">
    <source>
        <dbReference type="Proteomes" id="UP000317429"/>
    </source>
</evidence>
<keyword evidence="2" id="KW-0812">Transmembrane</keyword>
<dbReference type="KEGG" id="pnd:Pla175_34000"/>
<keyword evidence="2" id="KW-1133">Transmembrane helix</keyword>
<sequence length="516" mass="57032">MNKLPTELSASDFWEVVFRNKVKLIVLPLVIMTLAVGVTLYFPRTYRSEARLFLQVGHESVGIDPTATTGQTISLMQSGRDEEVKSAIEVLGSRGVLSQVVEELGPDYVLRGGPKSDQTPNPITATIKQGISSVIGVLKRIDPVGDHEQAVIEIEEGLKIEAVRSSTVLVVTYDTKSAEGAKGVLDALVDVYQREHLRIHRNANSGDFFADQQGQLKTRLDEAQNALMDAKNRMGIASVEGRRSTLENQIQSIELDSFQTEQSLATSLARMKDLEEQLDEMPERLVASVTSKPNEGADLMRDQLYERQIKLLDLKSRYTDSNPLVQAVSAQVEEAKKVVDAQSVDRKESTDDANPLHRELTLDFKKEQSQVAGLESRLETLTEQRKIILADLEQLNRNEVVLDRLAREEHLARDKFMQYANNLEQARMDKALEDQKVSGVSVAQAATLAQKPVKPSKPLCLLGGFMLAGAVAVGSVVASEKLNTRIRGDVEAEETLELPVLATIPDSPIHGRTLNY</sequence>
<dbReference type="EC" id="2.7.10.-" evidence="3"/>
<feature type="transmembrane region" description="Helical" evidence="2">
    <location>
        <begin position="24"/>
        <end position="42"/>
    </location>
</feature>
<dbReference type="RefSeq" id="WP_145287643.1">
    <property type="nucleotide sequence ID" value="NZ_CP036291.1"/>
</dbReference>
<dbReference type="Proteomes" id="UP000317429">
    <property type="component" value="Chromosome"/>
</dbReference>
<dbReference type="PANTHER" id="PTHR32309">
    <property type="entry name" value="TYROSINE-PROTEIN KINASE"/>
    <property type="match status" value="1"/>
</dbReference>
<dbReference type="PANTHER" id="PTHR32309:SF13">
    <property type="entry name" value="FERRIC ENTEROBACTIN TRANSPORT PROTEIN FEPE"/>
    <property type="match status" value="1"/>
</dbReference>
<dbReference type="GO" id="GO:0005886">
    <property type="term" value="C:plasma membrane"/>
    <property type="evidence" value="ECO:0007669"/>
    <property type="project" value="TreeGrafter"/>
</dbReference>
<name>A0A518DEU5_9BACT</name>
<reference evidence="3 4" key="1">
    <citation type="submission" date="2019-02" db="EMBL/GenBank/DDBJ databases">
        <title>Deep-cultivation of Planctomycetes and their phenomic and genomic characterization uncovers novel biology.</title>
        <authorList>
            <person name="Wiegand S."/>
            <person name="Jogler M."/>
            <person name="Boedeker C."/>
            <person name="Pinto D."/>
            <person name="Vollmers J."/>
            <person name="Rivas-Marin E."/>
            <person name="Kohn T."/>
            <person name="Peeters S.H."/>
            <person name="Heuer A."/>
            <person name="Rast P."/>
            <person name="Oberbeckmann S."/>
            <person name="Bunk B."/>
            <person name="Jeske O."/>
            <person name="Meyerdierks A."/>
            <person name="Storesund J.E."/>
            <person name="Kallscheuer N."/>
            <person name="Luecker S."/>
            <person name="Lage O.M."/>
            <person name="Pohl T."/>
            <person name="Merkel B.J."/>
            <person name="Hornburger P."/>
            <person name="Mueller R.-W."/>
            <person name="Bruemmer F."/>
            <person name="Labrenz M."/>
            <person name="Spormann A.M."/>
            <person name="Op den Camp H."/>
            <person name="Overmann J."/>
            <person name="Amann R."/>
            <person name="Jetten M.S.M."/>
            <person name="Mascher T."/>
            <person name="Medema M.H."/>
            <person name="Devos D.P."/>
            <person name="Kaster A.-K."/>
            <person name="Ovreas L."/>
            <person name="Rohde M."/>
            <person name="Galperin M.Y."/>
            <person name="Jogler C."/>
        </authorList>
    </citation>
    <scope>NUCLEOTIDE SEQUENCE [LARGE SCALE GENOMIC DNA]</scope>
    <source>
        <strain evidence="3 4">Pla175</strain>
    </source>
</reference>
<proteinExistence type="predicted"/>
<dbReference type="GO" id="GO:0004713">
    <property type="term" value="F:protein tyrosine kinase activity"/>
    <property type="evidence" value="ECO:0007669"/>
    <property type="project" value="TreeGrafter"/>
</dbReference>
<accession>A0A518DEU5</accession>
<keyword evidence="4" id="KW-1185">Reference proteome</keyword>
<dbReference type="EMBL" id="CP036291">
    <property type="protein sequence ID" value="QDU90001.1"/>
    <property type="molecule type" value="Genomic_DNA"/>
</dbReference>
<evidence type="ECO:0000256" key="2">
    <source>
        <dbReference type="SAM" id="Phobius"/>
    </source>
</evidence>
<protein>
    <submittedName>
        <fullName evidence="3">Tyrosine-protein kinase etk</fullName>
        <ecNumber evidence="3">2.7.10.-</ecNumber>
    </submittedName>
</protein>
<keyword evidence="1" id="KW-0175">Coiled coil</keyword>
<keyword evidence="3" id="KW-0418">Kinase</keyword>
<dbReference type="AlphaFoldDB" id="A0A518DEU5"/>
<dbReference type="InterPro" id="IPR050445">
    <property type="entry name" value="Bact_polysacc_biosynth/exp"/>
</dbReference>